<dbReference type="InterPro" id="IPR021109">
    <property type="entry name" value="Peptidase_aspartic_dom_sf"/>
</dbReference>
<keyword evidence="4" id="KW-1185">Reference proteome</keyword>
<dbReference type="Gene3D" id="3.30.70.270">
    <property type="match status" value="1"/>
</dbReference>
<dbReference type="EMBL" id="JANEYF010000090">
    <property type="protein sequence ID" value="KAJ8972337.1"/>
    <property type="molecule type" value="Genomic_DNA"/>
</dbReference>
<proteinExistence type="predicted"/>
<dbReference type="PANTHER" id="PTHR47331:SF1">
    <property type="entry name" value="GAG-LIKE PROTEIN"/>
    <property type="match status" value="1"/>
</dbReference>
<dbReference type="AlphaFoldDB" id="A0AAV8ZYW1"/>
<comment type="caution">
    <text evidence="3">The sequence shown here is derived from an EMBL/GenBank/DDBJ whole genome shotgun (WGS) entry which is preliminary data.</text>
</comment>
<dbReference type="Proteomes" id="UP001162156">
    <property type="component" value="Unassembled WGS sequence"/>
</dbReference>
<organism evidence="3 4">
    <name type="scientific">Rhamnusium bicolor</name>
    <dbReference type="NCBI Taxonomy" id="1586634"/>
    <lineage>
        <taxon>Eukaryota</taxon>
        <taxon>Metazoa</taxon>
        <taxon>Ecdysozoa</taxon>
        <taxon>Arthropoda</taxon>
        <taxon>Hexapoda</taxon>
        <taxon>Insecta</taxon>
        <taxon>Pterygota</taxon>
        <taxon>Neoptera</taxon>
        <taxon>Endopterygota</taxon>
        <taxon>Coleoptera</taxon>
        <taxon>Polyphaga</taxon>
        <taxon>Cucujiformia</taxon>
        <taxon>Chrysomeloidea</taxon>
        <taxon>Cerambycidae</taxon>
        <taxon>Lepturinae</taxon>
        <taxon>Rhagiini</taxon>
        <taxon>Rhamnusium</taxon>
    </lineage>
</organism>
<dbReference type="GO" id="GO:0071897">
    <property type="term" value="P:DNA biosynthetic process"/>
    <property type="evidence" value="ECO:0007669"/>
    <property type="project" value="UniProtKB-ARBA"/>
</dbReference>
<dbReference type="SUPFAM" id="SSF50630">
    <property type="entry name" value="Acid proteases"/>
    <property type="match status" value="1"/>
</dbReference>
<evidence type="ECO:0000313" key="3">
    <source>
        <dbReference type="EMBL" id="KAJ8972337.1"/>
    </source>
</evidence>
<dbReference type="InterPro" id="IPR000477">
    <property type="entry name" value="RT_dom"/>
</dbReference>
<sequence>MNSAHVLLPTVKIKIHSENGDAHVVRALLDSGSQTSFICSELAKRLHCKTFYNSINVIGIAKNSTTVQKSAIIDIHSCIYNYKLNVQCAVVDQITTNLPQYYFDTDNLNIPKDIKLSDDEYNMPGDISVLLGADIFFQILLTGTIKLGLKNLVLQNTFFGFVVSGSVPDVAQPKTQQLCNTSVVSMHALSCANLENLLTKFWENEKVPEIFKESISEQEACESSFQESITKVDNRFQVKLPLKKEITELNLGDSFSIAFKRFLNLEQRFSRDRSLFEQYNNFIKEYVSLNHAKPVDPMTYNNREAYFLAHHPVVRQDKKTTKLRVVFDGSMQTKNKISLNELMYNGAVVQRELFDILIFFRTYKFVILTDIKQMYRQVLVHPEYKCLQNILWRERPDQPISCLQLQTITYGLKSSPFLATRCLVELAHTEEKEFPLASKALLHNTYVDDIICGGDSINEVIQLKNELIAILKKGSFELHKWCSNHSDILNDIPADKQHFDEIDMSQDNTIVKTLGLSYDVGSDLLKISCPLAVDNCLTKRQVLSFICKFYDLLGFVGPIFVTAKIIMQNMWLRKLKWDNMLPSDLLNNWQTFALKFWKMCTQMQQHFWQKWHQDYLVQLQNRPKWQKEVPNVQENMLVLVKEENLSPLNWSMARIVRVIPGKDNKVRVVEVKTKNGTYLRSIRKIAVLPIQ</sequence>
<dbReference type="Pfam" id="PF18701">
    <property type="entry name" value="DUF5641"/>
    <property type="match status" value="1"/>
</dbReference>
<evidence type="ECO:0008006" key="5">
    <source>
        <dbReference type="Google" id="ProtNLM"/>
    </source>
</evidence>
<dbReference type="PANTHER" id="PTHR47331">
    <property type="entry name" value="PHD-TYPE DOMAIN-CONTAINING PROTEIN"/>
    <property type="match status" value="1"/>
</dbReference>
<feature type="domain" description="Reverse transcriptase" evidence="1">
    <location>
        <begin position="362"/>
        <end position="479"/>
    </location>
</feature>
<evidence type="ECO:0000259" key="2">
    <source>
        <dbReference type="Pfam" id="PF18701"/>
    </source>
</evidence>
<accession>A0AAV8ZYW1</accession>
<dbReference type="InterPro" id="IPR040676">
    <property type="entry name" value="DUF5641"/>
</dbReference>
<evidence type="ECO:0000259" key="1">
    <source>
        <dbReference type="Pfam" id="PF00078"/>
    </source>
</evidence>
<feature type="domain" description="DUF5641" evidence="2">
    <location>
        <begin position="597"/>
        <end position="688"/>
    </location>
</feature>
<dbReference type="Pfam" id="PF00078">
    <property type="entry name" value="RVT_1"/>
    <property type="match status" value="1"/>
</dbReference>
<reference evidence="3" key="1">
    <citation type="journal article" date="2023" name="Insect Mol. Biol.">
        <title>Genome sequencing provides insights into the evolution of gene families encoding plant cell wall-degrading enzymes in longhorned beetles.</title>
        <authorList>
            <person name="Shin N.R."/>
            <person name="Okamura Y."/>
            <person name="Kirsch R."/>
            <person name="Pauchet Y."/>
        </authorList>
    </citation>
    <scope>NUCLEOTIDE SEQUENCE</scope>
    <source>
        <strain evidence="3">RBIC_L_NR</strain>
    </source>
</reference>
<dbReference type="Gene3D" id="3.10.10.10">
    <property type="entry name" value="HIV Type 1 Reverse Transcriptase, subunit A, domain 1"/>
    <property type="match status" value="1"/>
</dbReference>
<name>A0AAV8ZYW1_9CUCU</name>
<dbReference type="SUPFAM" id="SSF56672">
    <property type="entry name" value="DNA/RNA polymerases"/>
    <property type="match status" value="1"/>
</dbReference>
<gene>
    <name evidence="3" type="ORF">NQ314_000213</name>
</gene>
<dbReference type="InterPro" id="IPR043502">
    <property type="entry name" value="DNA/RNA_pol_sf"/>
</dbReference>
<dbReference type="InterPro" id="IPR043128">
    <property type="entry name" value="Rev_trsase/Diguanyl_cyclase"/>
</dbReference>
<evidence type="ECO:0000313" key="4">
    <source>
        <dbReference type="Proteomes" id="UP001162156"/>
    </source>
</evidence>
<protein>
    <recommendedName>
        <fullName evidence="5">Peptidase aspartic putative domain-containing protein</fullName>
    </recommendedName>
</protein>
<dbReference type="Gene3D" id="2.40.70.10">
    <property type="entry name" value="Acid Proteases"/>
    <property type="match status" value="1"/>
</dbReference>